<reference evidence="7" key="1">
    <citation type="submission" date="2020-11" db="EMBL/GenBank/DDBJ databases">
        <authorList>
            <consortium name="DOE Joint Genome Institute"/>
            <person name="Ahrendt S."/>
            <person name="Riley R."/>
            <person name="Andreopoulos W."/>
            <person name="Labutti K."/>
            <person name="Pangilinan J."/>
            <person name="Ruiz-Duenas F.J."/>
            <person name="Barrasa J.M."/>
            <person name="Sanchez-Garcia M."/>
            <person name="Camarero S."/>
            <person name="Miyauchi S."/>
            <person name="Serrano A."/>
            <person name="Linde D."/>
            <person name="Babiker R."/>
            <person name="Drula E."/>
            <person name="Ayuso-Fernandez I."/>
            <person name="Pacheco R."/>
            <person name="Padilla G."/>
            <person name="Ferreira P."/>
            <person name="Barriuso J."/>
            <person name="Kellner H."/>
            <person name="Castanera R."/>
            <person name="Alfaro M."/>
            <person name="Ramirez L."/>
            <person name="Pisabarro A.G."/>
            <person name="Kuo A."/>
            <person name="Tritt A."/>
            <person name="Lipzen A."/>
            <person name="He G."/>
            <person name="Yan M."/>
            <person name="Ng V."/>
            <person name="Cullen D."/>
            <person name="Martin F."/>
            <person name="Rosso M.-N."/>
            <person name="Henrissat B."/>
            <person name="Hibbett D."/>
            <person name="Martinez A.T."/>
            <person name="Grigoriev I.V."/>
        </authorList>
    </citation>
    <scope>NUCLEOTIDE SEQUENCE</scope>
    <source>
        <strain evidence="7">MF-IS2</strain>
    </source>
</reference>
<evidence type="ECO:0000313" key="8">
    <source>
        <dbReference type="Proteomes" id="UP000807342"/>
    </source>
</evidence>
<organism evidence="7 8">
    <name type="scientific">Macrolepiota fuliginosa MF-IS2</name>
    <dbReference type="NCBI Taxonomy" id="1400762"/>
    <lineage>
        <taxon>Eukaryota</taxon>
        <taxon>Fungi</taxon>
        <taxon>Dikarya</taxon>
        <taxon>Basidiomycota</taxon>
        <taxon>Agaricomycotina</taxon>
        <taxon>Agaricomycetes</taxon>
        <taxon>Agaricomycetidae</taxon>
        <taxon>Agaricales</taxon>
        <taxon>Agaricineae</taxon>
        <taxon>Agaricaceae</taxon>
        <taxon>Macrolepiota</taxon>
    </lineage>
</organism>
<dbReference type="Gene3D" id="1.10.287.410">
    <property type="match status" value="1"/>
</dbReference>
<dbReference type="OrthoDB" id="443318at2759"/>
<evidence type="ECO:0000256" key="6">
    <source>
        <dbReference type="SAM" id="SignalP"/>
    </source>
</evidence>
<dbReference type="GO" id="GO:0006508">
    <property type="term" value="P:proteolysis"/>
    <property type="evidence" value="ECO:0007669"/>
    <property type="project" value="UniProtKB-KW"/>
</dbReference>
<keyword evidence="2" id="KW-0121">Carboxypeptidase</keyword>
<dbReference type="GO" id="GO:0000324">
    <property type="term" value="C:fungal-type vacuole"/>
    <property type="evidence" value="ECO:0007669"/>
    <property type="project" value="TreeGrafter"/>
</dbReference>
<dbReference type="Gene3D" id="3.40.50.1820">
    <property type="entry name" value="alpha/beta hydrolase"/>
    <property type="match status" value="2"/>
</dbReference>
<proteinExistence type="inferred from homology"/>
<evidence type="ECO:0000256" key="2">
    <source>
        <dbReference type="ARBA" id="ARBA00022645"/>
    </source>
</evidence>
<evidence type="ECO:0000256" key="5">
    <source>
        <dbReference type="ARBA" id="ARBA00023180"/>
    </source>
</evidence>
<name>A0A9P5X858_9AGAR</name>
<keyword evidence="6" id="KW-0732">Signal</keyword>
<dbReference type="SUPFAM" id="SSF53474">
    <property type="entry name" value="alpha/beta-Hydrolases"/>
    <property type="match status" value="1"/>
</dbReference>
<dbReference type="PANTHER" id="PTHR11802">
    <property type="entry name" value="SERINE PROTEASE FAMILY S10 SERINE CARBOXYPEPTIDASE"/>
    <property type="match status" value="1"/>
</dbReference>
<protein>
    <submittedName>
        <fullName evidence="7">Alpha/beta-hydrolase</fullName>
    </submittedName>
</protein>
<evidence type="ECO:0000256" key="1">
    <source>
        <dbReference type="ARBA" id="ARBA00009431"/>
    </source>
</evidence>
<gene>
    <name evidence="7" type="ORF">P691DRAFT_795568</name>
</gene>
<comment type="caution">
    <text evidence="7">The sequence shown here is derived from an EMBL/GenBank/DDBJ whole genome shotgun (WGS) entry which is preliminary data.</text>
</comment>
<evidence type="ECO:0000256" key="4">
    <source>
        <dbReference type="ARBA" id="ARBA00022801"/>
    </source>
</evidence>
<dbReference type="InterPro" id="IPR029058">
    <property type="entry name" value="AB_hydrolase_fold"/>
</dbReference>
<dbReference type="GO" id="GO:0004185">
    <property type="term" value="F:serine-type carboxypeptidase activity"/>
    <property type="evidence" value="ECO:0007669"/>
    <property type="project" value="InterPro"/>
</dbReference>
<keyword evidence="8" id="KW-1185">Reference proteome</keyword>
<dbReference type="EMBL" id="MU151301">
    <property type="protein sequence ID" value="KAF9445439.1"/>
    <property type="molecule type" value="Genomic_DNA"/>
</dbReference>
<dbReference type="InterPro" id="IPR001563">
    <property type="entry name" value="Peptidase_S10"/>
</dbReference>
<keyword evidence="5" id="KW-0325">Glycoprotein</keyword>
<evidence type="ECO:0000313" key="7">
    <source>
        <dbReference type="EMBL" id="KAF9445439.1"/>
    </source>
</evidence>
<dbReference type="Pfam" id="PF00450">
    <property type="entry name" value="Peptidase_S10"/>
    <property type="match status" value="2"/>
</dbReference>
<sequence>MRRHTLAFHVLFVLVLLCVGLVQAQGMTRRQDTPGPNGDIPSTSANAIYDGNLTYVKDSGICETTPGVHQVSGYINVSKDTYLWFWFFEARTNPDTAPLTLWVNGGPGYSLAGNGFSYGAGSDYTIQGSAEQMWVAFQMLFGSQEFSKFKDRRLIFATESFGARLGPAFIRYFNSQNERIDKGEIGGYKVGFTSMLVNNGGHDPLTQMTSLVDFTTNAPGYGRLQNETVVNEMKDALVIPDGCRDSLQRCALADDSPTGSMTCKSAYVFCHRHVLAPAIRGRSATDLTRSSTDPKFPPLANYQRYIRSPEVMAKIGAISNYDQCSDPIKSAFIRSGETARSSLGDLAELANSRLPILIWAGDYDIKSNWIGVHNSMVAMNWYGNQMLNDTPYSIIQVGDEVVAEAKVVDSFSFARVYRAGHLLPSYQPKTAMAIFQGFVQNNSLSNMIDQTPQSSQANNASAKRAKGWFVKSIALGAVTVALL</sequence>
<feature type="signal peptide" evidence="6">
    <location>
        <begin position="1"/>
        <end position="24"/>
    </location>
</feature>
<feature type="chain" id="PRO_5040127694" evidence="6">
    <location>
        <begin position="25"/>
        <end position="483"/>
    </location>
</feature>
<keyword evidence="3" id="KW-0645">Protease</keyword>
<accession>A0A9P5X858</accession>
<dbReference type="AlphaFoldDB" id="A0A9P5X858"/>
<dbReference type="PANTHER" id="PTHR11802:SF64">
    <property type="entry name" value="CARBOXYPEPTIDASE"/>
    <property type="match status" value="1"/>
</dbReference>
<evidence type="ECO:0000256" key="3">
    <source>
        <dbReference type="ARBA" id="ARBA00022670"/>
    </source>
</evidence>
<keyword evidence="4" id="KW-0378">Hydrolase</keyword>
<comment type="similarity">
    <text evidence="1">Belongs to the peptidase S10 family.</text>
</comment>
<dbReference type="Proteomes" id="UP000807342">
    <property type="component" value="Unassembled WGS sequence"/>
</dbReference>